<dbReference type="KEGG" id="cvn:111127967"/>
<feature type="transmembrane region" description="Helical" evidence="6">
    <location>
        <begin position="39"/>
        <end position="56"/>
    </location>
</feature>
<dbReference type="CDD" id="cd01472">
    <property type="entry name" value="vWA_collagen"/>
    <property type="match status" value="1"/>
</dbReference>
<sequence>MYCTYSFGPNKNRTLTVLLLYFYVLLFVIFCVEAKMKLFVFWTFVLVSIATCNVDFSDLKCTKNPVDLVFVIDSSSSIFPNEFVRQLEFLENITGALDVGPSPDQSRVGVVSFSDEPRLEFTLGQYIEKEAVVSAIRRINYLSGGTNTAAAIGLAADSMFLKDNGARSNAKDVIIVITDGESFSESETKASALKARERGIVMLAIGVGVSVNVNELRLITGVPEYVYQVSKYEDLRNITEPLINKTCIEIQATTSIPLPQNDLLQNESTILESCGGKPADVLFLIDSSSSIHRNDFKKEVKFVKAIVSAFDISPDKASVGVSTFSDTFQSVFQLNEFKTKENILKALDHVPYLRGGTDTGNALKNIREYGFNMARPNVAHILIVITDGLSRDPADTLLQAKLLKESGVEIFAIGVGPFIDKKELRNMASSSKENFEYNFNVFTFDTLKSIEKILVNSTCEVAKQQMEDFPRCDIKNPIDILFVFDSGSIGYQASEIILNTTQRFKELQFPDTVDVHVGVISQSCVSDGDVAFQSLHDNFTVGLSSDKFASLVRRSRTFGLSAENGARSNADQIVVLLVDSLLTKTAEKEIFELENVANKLYVVYLSKWQSTETILTVSTSTFLLKNIADTGLPDFLQKELCEIDMPK</sequence>
<keyword evidence="4" id="KW-0677">Repeat</keyword>
<evidence type="ECO:0000313" key="8">
    <source>
        <dbReference type="Proteomes" id="UP000694844"/>
    </source>
</evidence>
<feature type="transmembrane region" description="Helical" evidence="6">
    <location>
        <begin position="15"/>
        <end position="32"/>
    </location>
</feature>
<dbReference type="Pfam" id="PF00092">
    <property type="entry name" value="VWA"/>
    <property type="match status" value="2"/>
</dbReference>
<evidence type="ECO:0000256" key="5">
    <source>
        <dbReference type="ARBA" id="ARBA00023180"/>
    </source>
</evidence>
<keyword evidence="5" id="KW-0325">Glycoprotein</keyword>
<feature type="domain" description="VWFA" evidence="7">
    <location>
        <begin position="67"/>
        <end position="242"/>
    </location>
</feature>
<dbReference type="InterPro" id="IPR050525">
    <property type="entry name" value="ECM_Assembly_Org"/>
</dbReference>
<dbReference type="GO" id="GO:0005576">
    <property type="term" value="C:extracellular region"/>
    <property type="evidence" value="ECO:0007669"/>
    <property type="project" value="UniProtKB-SubCell"/>
</dbReference>
<dbReference type="InterPro" id="IPR002035">
    <property type="entry name" value="VWF_A"/>
</dbReference>
<dbReference type="FunFam" id="3.40.50.410:FF:000004">
    <property type="entry name" value="collagen alpha-6(VI) chain"/>
    <property type="match status" value="2"/>
</dbReference>
<dbReference type="GeneID" id="111127967"/>
<dbReference type="RefSeq" id="XP_022329001.1">
    <property type="nucleotide sequence ID" value="XM_022473293.1"/>
</dbReference>
<dbReference type="InterPro" id="IPR036465">
    <property type="entry name" value="vWFA_dom_sf"/>
</dbReference>
<evidence type="ECO:0000256" key="4">
    <source>
        <dbReference type="ARBA" id="ARBA00022737"/>
    </source>
</evidence>
<keyword evidence="2" id="KW-0964">Secreted</keyword>
<keyword evidence="8" id="KW-1185">Reference proteome</keyword>
<accession>A0A8B8DPT9</accession>
<dbReference type="OrthoDB" id="10256829at2759"/>
<evidence type="ECO:0000256" key="3">
    <source>
        <dbReference type="ARBA" id="ARBA00022729"/>
    </source>
</evidence>
<comment type="subcellular location">
    <subcellularLocation>
        <location evidence="1">Secreted</location>
    </subcellularLocation>
</comment>
<dbReference type="SMART" id="SM00327">
    <property type="entry name" value="VWA"/>
    <property type="match status" value="2"/>
</dbReference>
<gene>
    <name evidence="9" type="primary">LOC111127967</name>
</gene>
<keyword evidence="3" id="KW-0732">Signal</keyword>
<evidence type="ECO:0000256" key="6">
    <source>
        <dbReference type="SAM" id="Phobius"/>
    </source>
</evidence>
<name>A0A8B8DPT9_CRAVI</name>
<dbReference type="PANTHER" id="PTHR24020">
    <property type="entry name" value="COLLAGEN ALPHA"/>
    <property type="match status" value="1"/>
</dbReference>
<keyword evidence="6" id="KW-1133">Transmembrane helix</keyword>
<dbReference type="PANTHER" id="PTHR24020:SF20">
    <property type="entry name" value="PH DOMAIN-CONTAINING PROTEIN"/>
    <property type="match status" value="1"/>
</dbReference>
<reference evidence="9" key="1">
    <citation type="submission" date="2025-08" db="UniProtKB">
        <authorList>
            <consortium name="RefSeq"/>
        </authorList>
    </citation>
    <scope>IDENTIFICATION</scope>
    <source>
        <tissue evidence="9">Whole sample</tissue>
    </source>
</reference>
<dbReference type="AlphaFoldDB" id="A0A8B8DPT9"/>
<evidence type="ECO:0000256" key="2">
    <source>
        <dbReference type="ARBA" id="ARBA00022525"/>
    </source>
</evidence>
<dbReference type="PROSITE" id="PS50234">
    <property type="entry name" value="VWFA"/>
    <property type="match status" value="2"/>
</dbReference>
<evidence type="ECO:0000256" key="1">
    <source>
        <dbReference type="ARBA" id="ARBA00004613"/>
    </source>
</evidence>
<keyword evidence="6" id="KW-0812">Transmembrane</keyword>
<organism evidence="8 9">
    <name type="scientific">Crassostrea virginica</name>
    <name type="common">Eastern oyster</name>
    <dbReference type="NCBI Taxonomy" id="6565"/>
    <lineage>
        <taxon>Eukaryota</taxon>
        <taxon>Metazoa</taxon>
        <taxon>Spiralia</taxon>
        <taxon>Lophotrochozoa</taxon>
        <taxon>Mollusca</taxon>
        <taxon>Bivalvia</taxon>
        <taxon>Autobranchia</taxon>
        <taxon>Pteriomorphia</taxon>
        <taxon>Ostreida</taxon>
        <taxon>Ostreoidea</taxon>
        <taxon>Ostreidae</taxon>
        <taxon>Crassostrea</taxon>
    </lineage>
</organism>
<evidence type="ECO:0000259" key="7">
    <source>
        <dbReference type="PROSITE" id="PS50234"/>
    </source>
</evidence>
<evidence type="ECO:0000313" key="9">
    <source>
        <dbReference type="RefSeq" id="XP_022329001.1"/>
    </source>
</evidence>
<feature type="domain" description="VWFA" evidence="7">
    <location>
        <begin position="280"/>
        <end position="454"/>
    </location>
</feature>
<keyword evidence="6" id="KW-0472">Membrane</keyword>
<proteinExistence type="predicted"/>
<dbReference type="PRINTS" id="PR00453">
    <property type="entry name" value="VWFADOMAIN"/>
</dbReference>
<dbReference type="SUPFAM" id="SSF53300">
    <property type="entry name" value="vWA-like"/>
    <property type="match status" value="3"/>
</dbReference>
<dbReference type="Gene3D" id="3.40.50.410">
    <property type="entry name" value="von Willebrand factor, type A domain"/>
    <property type="match status" value="2"/>
</dbReference>
<protein>
    <submittedName>
        <fullName evidence="9">Cartilage matrix protein-like isoform X1</fullName>
    </submittedName>
</protein>
<dbReference type="Proteomes" id="UP000694844">
    <property type="component" value="Chromosome 4"/>
</dbReference>